<accession>A0AA38VNI0</accession>
<dbReference type="AlphaFoldDB" id="A0AA38VNI0"/>
<evidence type="ECO:0000313" key="1">
    <source>
        <dbReference type="EMBL" id="KAJ9142917.1"/>
    </source>
</evidence>
<gene>
    <name evidence="1" type="ORF">NKR23_g6789</name>
</gene>
<sequence>MHEIYSGAVLNLSAVSARDGSGGMIFDRDTLPLTPIVLEFETSPPAGKTGKLTLFKDDWTARVERGPVNQRGWVFQERMLAPRVLYFAKDQVYWECNSLAASETHPAADDGTLALGFTQPKKRVMCNISTSDIYLTWAGFVQAYTAGKLTYQSDRLVAISAIARTMCEAAGLHSDDYICGHWTTHLPRSLLWIMERPGRRPAEYIAPTWSWASVEGIVLRQPNDEVDADLITLVDISTTLKSGDPFGEVLNGYARLRGSMRRTRIRQIKAPENLDTEYLLVQLNGQAVEQFPSGFYPSLVVDWDTEEDVLRTGIDVELHYLPFYLEGTEMDLGCHEHDATCSPFCYTSGLILRRTGSQGQYRRVAFVHQFGGVDTQESLEQRSWGLLECTTSPLGEGEYLDVDNNGKCLIEIV</sequence>
<dbReference type="Proteomes" id="UP001174694">
    <property type="component" value="Unassembled WGS sequence"/>
</dbReference>
<keyword evidence="2" id="KW-1185">Reference proteome</keyword>
<organism evidence="1 2">
    <name type="scientific">Pleurostoma richardsiae</name>
    <dbReference type="NCBI Taxonomy" id="41990"/>
    <lineage>
        <taxon>Eukaryota</taxon>
        <taxon>Fungi</taxon>
        <taxon>Dikarya</taxon>
        <taxon>Ascomycota</taxon>
        <taxon>Pezizomycotina</taxon>
        <taxon>Sordariomycetes</taxon>
        <taxon>Sordariomycetidae</taxon>
        <taxon>Calosphaeriales</taxon>
        <taxon>Pleurostomataceae</taxon>
        <taxon>Pleurostoma</taxon>
    </lineage>
</organism>
<dbReference type="PANTHER" id="PTHR33112">
    <property type="entry name" value="DOMAIN PROTEIN, PUTATIVE-RELATED"/>
    <property type="match status" value="1"/>
</dbReference>
<dbReference type="PANTHER" id="PTHR33112:SF10">
    <property type="entry name" value="TOL"/>
    <property type="match status" value="1"/>
</dbReference>
<name>A0AA38VNI0_9PEZI</name>
<reference evidence="1" key="1">
    <citation type="submission" date="2022-07" db="EMBL/GenBank/DDBJ databases">
        <title>Fungi with potential for degradation of polypropylene.</title>
        <authorList>
            <person name="Gostincar C."/>
        </authorList>
    </citation>
    <scope>NUCLEOTIDE SEQUENCE</scope>
    <source>
        <strain evidence="1">EXF-13308</strain>
    </source>
</reference>
<evidence type="ECO:0008006" key="3">
    <source>
        <dbReference type="Google" id="ProtNLM"/>
    </source>
</evidence>
<comment type="caution">
    <text evidence="1">The sequence shown here is derived from an EMBL/GenBank/DDBJ whole genome shotgun (WGS) entry which is preliminary data.</text>
</comment>
<dbReference type="EMBL" id="JANBVO010000020">
    <property type="protein sequence ID" value="KAJ9142917.1"/>
    <property type="molecule type" value="Genomic_DNA"/>
</dbReference>
<proteinExistence type="predicted"/>
<protein>
    <recommendedName>
        <fullName evidence="3">Heterokaryon incompatibility protein</fullName>
    </recommendedName>
</protein>
<evidence type="ECO:0000313" key="2">
    <source>
        <dbReference type="Proteomes" id="UP001174694"/>
    </source>
</evidence>